<dbReference type="Proteomes" id="UP000231134">
    <property type="component" value="Unassembled WGS sequence"/>
</dbReference>
<dbReference type="InterPro" id="IPR037026">
    <property type="entry name" value="Vgr_OB-fold_dom_sf"/>
</dbReference>
<gene>
    <name evidence="1" type="ORF">BGX16_2419</name>
</gene>
<dbReference type="EMBL" id="PGEX01000001">
    <property type="protein sequence ID" value="PJJ42393.1"/>
    <property type="molecule type" value="Genomic_DNA"/>
</dbReference>
<evidence type="ECO:0008006" key="3">
    <source>
        <dbReference type="Google" id="ProtNLM"/>
    </source>
</evidence>
<evidence type="ECO:0000313" key="1">
    <source>
        <dbReference type="EMBL" id="PJJ42393.1"/>
    </source>
</evidence>
<proteinExistence type="predicted"/>
<organism evidence="1 2">
    <name type="scientific">Hallerella succinigenes</name>
    <dbReference type="NCBI Taxonomy" id="1896222"/>
    <lineage>
        <taxon>Bacteria</taxon>
        <taxon>Pseudomonadati</taxon>
        <taxon>Fibrobacterota</taxon>
        <taxon>Fibrobacteria</taxon>
        <taxon>Fibrobacterales</taxon>
        <taxon>Fibrobacteraceae</taxon>
        <taxon>Hallerella</taxon>
    </lineage>
</organism>
<sequence>MSGTATIRKVIDSYMETFETGFPGTVSAVNSDGTIDALPSVRNCLTNLQQEAGGGTVQPMRSIPVLWPGTANALVKFSLSAGDPVWLVSGSRDQSEWADGDWADAASDPFRAPSFGGNDLNSLVAIPVRRETHGSGKPKVTVTIGDDGKVTIEGDSVTVSADSVMLDADSVKVTGNLAVEGDIESDGTVTGKTDVKGGLSGISLSTHLHSGGTINGMTGTPQ</sequence>
<name>A0A2M9A9U8_9BACT</name>
<accession>A0A2M9A9U8</accession>
<dbReference type="AlphaFoldDB" id="A0A2M9A9U8"/>
<reference evidence="1 2" key="1">
    <citation type="submission" date="2017-11" db="EMBL/GenBank/DDBJ databases">
        <title>Animal gut microbial communities from fecal samples from Wisconsin, USA.</title>
        <authorList>
            <person name="Neumann A."/>
        </authorList>
    </citation>
    <scope>NUCLEOTIDE SEQUENCE [LARGE SCALE GENOMIC DNA]</scope>
    <source>
        <strain evidence="1 2">UWS3</strain>
    </source>
</reference>
<dbReference type="Gene3D" id="2.40.50.230">
    <property type="entry name" value="Gp5 N-terminal domain"/>
    <property type="match status" value="1"/>
</dbReference>
<keyword evidence="2" id="KW-1185">Reference proteome</keyword>
<protein>
    <recommendedName>
        <fullName evidence="3">Phage protein Gp138 N-terminal domain-containing protein</fullName>
    </recommendedName>
</protein>
<evidence type="ECO:0000313" key="2">
    <source>
        <dbReference type="Proteomes" id="UP000231134"/>
    </source>
</evidence>
<comment type="caution">
    <text evidence="1">The sequence shown here is derived from an EMBL/GenBank/DDBJ whole genome shotgun (WGS) entry which is preliminary data.</text>
</comment>